<feature type="compositionally biased region" description="Basic and acidic residues" evidence="1">
    <location>
        <begin position="93"/>
        <end position="108"/>
    </location>
</feature>
<dbReference type="InParanoid" id="A0A2J6TK66"/>
<dbReference type="Proteomes" id="UP000235371">
    <property type="component" value="Unassembled WGS sequence"/>
</dbReference>
<dbReference type="EMBL" id="KZ613782">
    <property type="protein sequence ID" value="PMD63415.1"/>
    <property type="molecule type" value="Genomic_DNA"/>
</dbReference>
<feature type="region of interest" description="Disordered" evidence="1">
    <location>
        <begin position="1"/>
        <end position="29"/>
    </location>
</feature>
<protein>
    <submittedName>
        <fullName evidence="2">Uncharacterized protein</fullName>
    </submittedName>
</protein>
<dbReference type="STRING" id="1095630.A0A2J6TK66"/>
<feature type="compositionally biased region" description="Polar residues" evidence="1">
    <location>
        <begin position="78"/>
        <end position="91"/>
    </location>
</feature>
<dbReference type="RefSeq" id="XP_024740319.1">
    <property type="nucleotide sequence ID" value="XM_024886580.1"/>
</dbReference>
<evidence type="ECO:0000313" key="2">
    <source>
        <dbReference type="EMBL" id="PMD63415.1"/>
    </source>
</evidence>
<dbReference type="GeneID" id="36594657"/>
<keyword evidence="3" id="KW-1185">Reference proteome</keyword>
<dbReference type="OrthoDB" id="4779541at2759"/>
<reference evidence="2 3" key="1">
    <citation type="submission" date="2016-04" db="EMBL/GenBank/DDBJ databases">
        <title>A degradative enzymes factory behind the ericoid mycorrhizal symbiosis.</title>
        <authorList>
            <consortium name="DOE Joint Genome Institute"/>
            <person name="Martino E."/>
            <person name="Morin E."/>
            <person name="Grelet G."/>
            <person name="Kuo A."/>
            <person name="Kohler A."/>
            <person name="Daghino S."/>
            <person name="Barry K."/>
            <person name="Choi C."/>
            <person name="Cichocki N."/>
            <person name="Clum A."/>
            <person name="Copeland A."/>
            <person name="Hainaut M."/>
            <person name="Haridas S."/>
            <person name="Labutti K."/>
            <person name="Lindquist E."/>
            <person name="Lipzen A."/>
            <person name="Khouja H.-R."/>
            <person name="Murat C."/>
            <person name="Ohm R."/>
            <person name="Olson A."/>
            <person name="Spatafora J."/>
            <person name="Veneault-Fourrey C."/>
            <person name="Henrissat B."/>
            <person name="Grigoriev I."/>
            <person name="Martin F."/>
            <person name="Perotto S."/>
        </authorList>
    </citation>
    <scope>NUCLEOTIDE SEQUENCE [LARGE SCALE GENOMIC DNA]</scope>
    <source>
        <strain evidence="2 3">E</strain>
    </source>
</reference>
<evidence type="ECO:0000313" key="3">
    <source>
        <dbReference type="Proteomes" id="UP000235371"/>
    </source>
</evidence>
<feature type="compositionally biased region" description="Low complexity" evidence="1">
    <location>
        <begin position="11"/>
        <end position="28"/>
    </location>
</feature>
<sequence>MLTNTPHFLDTTNPTTASTTATTTSSSNKVAQAGEFTKNMLAAAHGAGEKLRGEFNQGVDRTFNESEGIAKNERIANAGNSEMATGQFAKSTKNREGAVPGDHDPRRV</sequence>
<name>A0A2J6TK66_9HELO</name>
<accession>A0A2J6TK66</accession>
<organism evidence="2 3">
    <name type="scientific">Hyaloscypha bicolor E</name>
    <dbReference type="NCBI Taxonomy" id="1095630"/>
    <lineage>
        <taxon>Eukaryota</taxon>
        <taxon>Fungi</taxon>
        <taxon>Dikarya</taxon>
        <taxon>Ascomycota</taxon>
        <taxon>Pezizomycotina</taxon>
        <taxon>Leotiomycetes</taxon>
        <taxon>Helotiales</taxon>
        <taxon>Hyaloscyphaceae</taxon>
        <taxon>Hyaloscypha</taxon>
        <taxon>Hyaloscypha bicolor</taxon>
    </lineage>
</organism>
<feature type="region of interest" description="Disordered" evidence="1">
    <location>
        <begin position="75"/>
        <end position="108"/>
    </location>
</feature>
<gene>
    <name evidence="2" type="ORF">K444DRAFT_661410</name>
</gene>
<dbReference type="AlphaFoldDB" id="A0A2J6TK66"/>
<proteinExistence type="predicted"/>
<evidence type="ECO:0000256" key="1">
    <source>
        <dbReference type="SAM" id="MobiDB-lite"/>
    </source>
</evidence>